<dbReference type="Proteomes" id="UP001501521">
    <property type="component" value="Unassembled WGS sequence"/>
</dbReference>
<proteinExistence type="predicted"/>
<dbReference type="EMBL" id="BAABLV010000036">
    <property type="protein sequence ID" value="GAA4904192.1"/>
    <property type="molecule type" value="Genomic_DNA"/>
</dbReference>
<protein>
    <submittedName>
        <fullName evidence="1">Uncharacterized protein</fullName>
    </submittedName>
</protein>
<accession>A0ABP9FM10</accession>
<name>A0ABP9FM10_9ACTN</name>
<comment type="caution">
    <text evidence="1">The sequence shown here is derived from an EMBL/GenBank/DDBJ whole genome shotgun (WGS) entry which is preliminary data.</text>
</comment>
<gene>
    <name evidence="1" type="ORF">GCM10025789_24050</name>
</gene>
<dbReference type="RefSeq" id="WP_345583165.1">
    <property type="nucleotide sequence ID" value="NZ_BAABLV010000036.1"/>
</dbReference>
<evidence type="ECO:0000313" key="2">
    <source>
        <dbReference type="Proteomes" id="UP001501521"/>
    </source>
</evidence>
<reference evidence="2" key="1">
    <citation type="journal article" date="2019" name="Int. J. Syst. Evol. Microbiol.">
        <title>The Global Catalogue of Microorganisms (GCM) 10K type strain sequencing project: providing services to taxonomists for standard genome sequencing and annotation.</title>
        <authorList>
            <consortium name="The Broad Institute Genomics Platform"/>
            <consortium name="The Broad Institute Genome Sequencing Center for Infectious Disease"/>
            <person name="Wu L."/>
            <person name="Ma J."/>
        </authorList>
    </citation>
    <scope>NUCLEOTIDE SEQUENCE [LARGE SCALE GENOMIC DNA]</scope>
    <source>
        <strain evidence="2">JCM 19125</strain>
    </source>
</reference>
<sequence>MKRVGLWAFVVAGIAIVAWAVASWVSPTMMCRGVEMGPGDTCEYSSRTDEHTGQVQTYEERVAVARSQAPFAVATGLGMAAFGGWLLRQDVVAARAAKGSEARAGLRD</sequence>
<keyword evidence="2" id="KW-1185">Reference proteome</keyword>
<organism evidence="1 2">
    <name type="scientific">Tessaracoccus lubricantis</name>
    <dbReference type="NCBI Taxonomy" id="545543"/>
    <lineage>
        <taxon>Bacteria</taxon>
        <taxon>Bacillati</taxon>
        <taxon>Actinomycetota</taxon>
        <taxon>Actinomycetes</taxon>
        <taxon>Propionibacteriales</taxon>
        <taxon>Propionibacteriaceae</taxon>
        <taxon>Tessaracoccus</taxon>
    </lineage>
</organism>
<evidence type="ECO:0000313" key="1">
    <source>
        <dbReference type="EMBL" id="GAA4904192.1"/>
    </source>
</evidence>